<name>A0AAV7PJE9_PLEWA</name>
<sequence>MSSSEAYSTSPSDYTSPGLATGHRLHILRDTSSHQANTRALLRGFHPLLLRPASLPRCTCSRPCQKTKEVTCHLKVNDWRPPHDNTAADQGATSIIHAESTMQPQIIHLATVTVMGVLEQAYFSMQVIYARRKYKVKPPNTSGCEDFERIFRAQANCSEYFPIFLAVLWVSGIFCHQGVAASCGLLYLYGRYLYFQAYSVSAQGRLTPMYFSAAVLWILIGLSVVGILAYWAGAVGALKLRSDW</sequence>
<keyword evidence="10" id="KW-0456">Lyase</keyword>
<proteinExistence type="inferred from homology"/>
<evidence type="ECO:0000256" key="23">
    <source>
        <dbReference type="SAM" id="Phobius"/>
    </source>
</evidence>
<dbReference type="FunFam" id="1.20.120.550:FF:000003">
    <property type="entry name" value="Leukotriene C4 synthase"/>
    <property type="match status" value="1"/>
</dbReference>
<evidence type="ECO:0000256" key="19">
    <source>
        <dbReference type="ARBA" id="ARBA00045217"/>
    </source>
</evidence>
<evidence type="ECO:0000256" key="12">
    <source>
        <dbReference type="ARBA" id="ARBA00036460"/>
    </source>
</evidence>
<dbReference type="GO" id="GO:0005640">
    <property type="term" value="C:nuclear outer membrane"/>
    <property type="evidence" value="ECO:0007669"/>
    <property type="project" value="UniProtKB-SubCell"/>
</dbReference>
<keyword evidence="5 23" id="KW-0812">Transmembrane</keyword>
<feature type="region of interest" description="Disordered" evidence="22">
    <location>
        <begin position="1"/>
        <end position="20"/>
    </location>
</feature>
<evidence type="ECO:0000256" key="7">
    <source>
        <dbReference type="ARBA" id="ARBA00022824"/>
    </source>
</evidence>
<evidence type="ECO:0000256" key="22">
    <source>
        <dbReference type="SAM" id="MobiDB-lite"/>
    </source>
</evidence>
<dbReference type="Gene3D" id="1.20.120.550">
    <property type="entry name" value="Membrane associated eicosanoid/glutathione metabolism-like domain"/>
    <property type="match status" value="1"/>
</dbReference>
<evidence type="ECO:0000256" key="17">
    <source>
        <dbReference type="ARBA" id="ARBA00041224"/>
    </source>
</evidence>
<evidence type="ECO:0000313" key="24">
    <source>
        <dbReference type="EMBL" id="KAJ1128265.1"/>
    </source>
</evidence>
<comment type="pathway">
    <text evidence="14">Lipid metabolism; leukotriene C4 biosynthesis.</text>
</comment>
<evidence type="ECO:0000256" key="20">
    <source>
        <dbReference type="ARBA" id="ARBA00046493"/>
    </source>
</evidence>
<evidence type="ECO:0000256" key="18">
    <source>
        <dbReference type="ARBA" id="ARBA00041943"/>
    </source>
</evidence>
<keyword evidence="11" id="KW-0539">Nucleus</keyword>
<dbReference type="PANTHER" id="PTHR10250">
    <property type="entry name" value="MICROSOMAL GLUTATHIONE S-TRANSFERASE"/>
    <property type="match status" value="1"/>
</dbReference>
<evidence type="ECO:0000256" key="14">
    <source>
        <dbReference type="ARBA" id="ARBA00037884"/>
    </source>
</evidence>
<comment type="caution">
    <text evidence="24">The sequence shown here is derived from an EMBL/GenBank/DDBJ whole genome shotgun (WGS) entry which is preliminary data.</text>
</comment>
<dbReference type="GO" id="GO:0019370">
    <property type="term" value="P:leukotriene biosynthetic process"/>
    <property type="evidence" value="ECO:0007669"/>
    <property type="project" value="UniProtKB-KW"/>
</dbReference>
<feature type="transmembrane region" description="Helical" evidence="23">
    <location>
        <begin position="210"/>
        <end position="232"/>
    </location>
</feature>
<feature type="compositionally biased region" description="Polar residues" evidence="22">
    <location>
        <begin position="1"/>
        <end position="15"/>
    </location>
</feature>
<feature type="transmembrane region" description="Helical" evidence="23">
    <location>
        <begin position="160"/>
        <end position="189"/>
    </location>
</feature>
<comment type="subunit">
    <text evidence="20">Homotrimer. Interacts with ALOX5AP and ALOX5.</text>
</comment>
<evidence type="ECO:0000256" key="13">
    <source>
        <dbReference type="ARBA" id="ARBA00037823"/>
    </source>
</evidence>
<dbReference type="GO" id="GO:0008047">
    <property type="term" value="F:enzyme activator activity"/>
    <property type="evidence" value="ECO:0007669"/>
    <property type="project" value="InterPro"/>
</dbReference>
<keyword evidence="25" id="KW-1185">Reference proteome</keyword>
<dbReference type="EMBL" id="JANPWB010000011">
    <property type="protein sequence ID" value="KAJ1128265.1"/>
    <property type="molecule type" value="Genomic_DNA"/>
</dbReference>
<evidence type="ECO:0000256" key="1">
    <source>
        <dbReference type="ARBA" id="ARBA00004477"/>
    </source>
</evidence>
<evidence type="ECO:0000256" key="11">
    <source>
        <dbReference type="ARBA" id="ARBA00023242"/>
    </source>
</evidence>
<keyword evidence="4" id="KW-0808">Transferase</keyword>
<comment type="subcellular location">
    <subcellularLocation>
        <location evidence="1">Endoplasmic reticulum membrane</location>
        <topology evidence="1">Multi-pass membrane protein</topology>
    </subcellularLocation>
    <subcellularLocation>
        <location evidence="13">Nucleus outer membrane</location>
        <topology evidence="13">Multi-pass membrane protein</topology>
    </subcellularLocation>
</comment>
<dbReference type="SUPFAM" id="SSF161084">
    <property type="entry name" value="MAPEG domain-like"/>
    <property type="match status" value="1"/>
</dbReference>
<evidence type="ECO:0000256" key="9">
    <source>
        <dbReference type="ARBA" id="ARBA00023136"/>
    </source>
</evidence>
<dbReference type="AlphaFoldDB" id="A0AAV7PJE9"/>
<comment type="catalytic activity">
    <reaction evidence="12">
        <text>(13S,14S)-epoxy-(4Z,7Z,9E,11E,16Z,19Z)-docosahexaenoate + glutathione = (13R)-S-glutathionyl-(14S)-hydroxy-(4Z,7Z,9E,11E,16Z,19Z)-docosahexaenoate</text>
        <dbReference type="Rhea" id="RHEA:53508"/>
        <dbReference type="ChEBI" id="CHEBI:57925"/>
        <dbReference type="ChEBI" id="CHEBI:131958"/>
        <dbReference type="ChEBI" id="CHEBI:137407"/>
    </reaction>
    <physiologicalReaction direction="left-to-right" evidence="12">
        <dbReference type="Rhea" id="RHEA:53509"/>
    </physiologicalReaction>
</comment>
<dbReference type="InterPro" id="IPR001129">
    <property type="entry name" value="Membr-assoc_MAPEG"/>
</dbReference>
<keyword evidence="6" id="KW-0434">Leukotriene biosynthesis</keyword>
<evidence type="ECO:0000256" key="5">
    <source>
        <dbReference type="ARBA" id="ARBA00022692"/>
    </source>
</evidence>
<evidence type="ECO:0000256" key="10">
    <source>
        <dbReference type="ARBA" id="ARBA00023239"/>
    </source>
</evidence>
<evidence type="ECO:0000256" key="3">
    <source>
        <dbReference type="ARBA" id="ARBA00022553"/>
    </source>
</evidence>
<evidence type="ECO:0000256" key="6">
    <source>
        <dbReference type="ARBA" id="ARBA00022751"/>
    </source>
</evidence>
<dbReference type="GO" id="GO:0004364">
    <property type="term" value="F:glutathione transferase activity"/>
    <property type="evidence" value="ECO:0007669"/>
    <property type="project" value="TreeGrafter"/>
</dbReference>
<organism evidence="24 25">
    <name type="scientific">Pleurodeles waltl</name>
    <name type="common">Iberian ribbed newt</name>
    <dbReference type="NCBI Taxonomy" id="8319"/>
    <lineage>
        <taxon>Eukaryota</taxon>
        <taxon>Metazoa</taxon>
        <taxon>Chordata</taxon>
        <taxon>Craniata</taxon>
        <taxon>Vertebrata</taxon>
        <taxon>Euteleostomi</taxon>
        <taxon>Amphibia</taxon>
        <taxon>Batrachia</taxon>
        <taxon>Caudata</taxon>
        <taxon>Salamandroidea</taxon>
        <taxon>Salamandridae</taxon>
        <taxon>Pleurodelinae</taxon>
        <taxon>Pleurodeles</taxon>
    </lineage>
</organism>
<dbReference type="GO" id="GO:0005789">
    <property type="term" value="C:endoplasmic reticulum membrane"/>
    <property type="evidence" value="ECO:0007669"/>
    <property type="project" value="UniProtKB-SubCell"/>
</dbReference>
<dbReference type="InterPro" id="IPR001446">
    <property type="entry name" value="5_LipOase_AP"/>
</dbReference>
<keyword evidence="3" id="KW-0597">Phosphoprotein</keyword>
<dbReference type="Proteomes" id="UP001066276">
    <property type="component" value="Chromosome 7"/>
</dbReference>
<reference evidence="24" key="1">
    <citation type="journal article" date="2022" name="bioRxiv">
        <title>Sequencing and chromosome-scale assembly of the giantPleurodeles waltlgenome.</title>
        <authorList>
            <person name="Brown T."/>
            <person name="Elewa A."/>
            <person name="Iarovenko S."/>
            <person name="Subramanian E."/>
            <person name="Araus A.J."/>
            <person name="Petzold A."/>
            <person name="Susuki M."/>
            <person name="Suzuki K.-i.T."/>
            <person name="Hayashi T."/>
            <person name="Toyoda A."/>
            <person name="Oliveira C."/>
            <person name="Osipova E."/>
            <person name="Leigh N.D."/>
            <person name="Simon A."/>
            <person name="Yun M.H."/>
        </authorList>
    </citation>
    <scope>NUCLEOTIDE SEQUENCE</scope>
    <source>
        <strain evidence="24">20211129_DDA</strain>
        <tissue evidence="24">Liver</tissue>
    </source>
</reference>
<evidence type="ECO:0000256" key="21">
    <source>
        <dbReference type="ARBA" id="ARBA00049298"/>
    </source>
</evidence>
<dbReference type="EC" id="4.4.1.20" evidence="15"/>
<comment type="function">
    <text evidence="19">Catalyzes the conjugation of leukotriene A4 with reduced glutathione (GSH) to form leukotriene C4 with high specificity. Can also catalyze the transfer of a glutathionyl group from glutathione (GSH) to 13(S),14(S)-epoxy-docosahexaenoic acid to form maresin conjugate in tissue regeneration 1 (MCTR1), a bioactive lipid mediator that possess potent anti-inflammatory and proresolving actions.</text>
</comment>
<evidence type="ECO:0000256" key="2">
    <source>
        <dbReference type="ARBA" id="ARBA00010459"/>
    </source>
</evidence>
<protein>
    <recommendedName>
        <fullName evidence="16">Leukotriene C4 synthase</fullName>
        <ecNumber evidence="15">4.4.1.20</ecNumber>
    </recommendedName>
    <alternativeName>
        <fullName evidence="18">Glutathione S-transferase LTC4</fullName>
    </alternativeName>
    <alternativeName>
        <fullName evidence="17">Leukotriene-C(4) synthase</fullName>
    </alternativeName>
</protein>
<evidence type="ECO:0000256" key="4">
    <source>
        <dbReference type="ARBA" id="ARBA00022679"/>
    </source>
</evidence>
<comment type="catalytic activity">
    <reaction evidence="21">
        <text>leukotriene C4 = leukotriene A4 + glutathione</text>
        <dbReference type="Rhea" id="RHEA:17617"/>
        <dbReference type="ChEBI" id="CHEBI:57463"/>
        <dbReference type="ChEBI" id="CHEBI:57925"/>
        <dbReference type="ChEBI" id="CHEBI:57973"/>
        <dbReference type="EC" id="4.4.1.20"/>
    </reaction>
    <physiologicalReaction direction="right-to-left" evidence="21">
        <dbReference type="Rhea" id="RHEA:17619"/>
    </physiologicalReaction>
</comment>
<keyword evidence="7" id="KW-0256">Endoplasmic reticulum</keyword>
<gene>
    <name evidence="24" type="ORF">NDU88_006644</name>
</gene>
<comment type="similarity">
    <text evidence="2">Belongs to the MAPEG family.</text>
</comment>
<evidence type="ECO:0000256" key="16">
    <source>
        <dbReference type="ARBA" id="ARBA00039419"/>
    </source>
</evidence>
<evidence type="ECO:0000313" key="25">
    <source>
        <dbReference type="Proteomes" id="UP001066276"/>
    </source>
</evidence>
<keyword evidence="9 23" id="KW-0472">Membrane</keyword>
<accession>A0AAV7PJE9</accession>
<evidence type="ECO:0000256" key="15">
    <source>
        <dbReference type="ARBA" id="ARBA00039056"/>
    </source>
</evidence>
<evidence type="ECO:0000256" key="8">
    <source>
        <dbReference type="ARBA" id="ARBA00022989"/>
    </source>
</evidence>
<dbReference type="GO" id="GO:0004602">
    <property type="term" value="F:glutathione peroxidase activity"/>
    <property type="evidence" value="ECO:0007669"/>
    <property type="project" value="TreeGrafter"/>
</dbReference>
<dbReference type="InterPro" id="IPR050997">
    <property type="entry name" value="MAPEG"/>
</dbReference>
<keyword evidence="8 23" id="KW-1133">Transmembrane helix</keyword>
<dbReference type="PRINTS" id="PR00488">
    <property type="entry name" value="5LPOXGNASEAP"/>
</dbReference>
<dbReference type="GO" id="GO:0004464">
    <property type="term" value="F:leukotriene-C4 synthase activity"/>
    <property type="evidence" value="ECO:0007669"/>
    <property type="project" value="UniProtKB-EC"/>
</dbReference>
<dbReference type="PANTHER" id="PTHR10250:SF4">
    <property type="entry name" value="LEUKOTRIENE C4 SYNTHASE"/>
    <property type="match status" value="1"/>
</dbReference>
<dbReference type="Pfam" id="PF01124">
    <property type="entry name" value="MAPEG"/>
    <property type="match status" value="1"/>
</dbReference>
<dbReference type="InterPro" id="IPR023352">
    <property type="entry name" value="MAPEG-like_dom_sf"/>
</dbReference>